<dbReference type="AlphaFoldDB" id="A0A8S1TXF6"/>
<keyword evidence="2" id="KW-1185">Reference proteome</keyword>
<reference evidence="1" key="1">
    <citation type="submission" date="2021-01" db="EMBL/GenBank/DDBJ databases">
        <authorList>
            <consortium name="Genoscope - CEA"/>
            <person name="William W."/>
        </authorList>
    </citation>
    <scope>NUCLEOTIDE SEQUENCE</scope>
</reference>
<gene>
    <name evidence="1" type="ORF">PPENT_87.1.T0290221</name>
</gene>
<sequence length="425" mass="50775">MSLIRCFTLYDSSKEQFYLISGDKTFLNTQLSSIKLELQPKFIEIKTQVPQLFKFKSTLGCYLCQQDTTQRFYFILLSHPDLEDKLQTQTLDRISQLIQEVPNYNQLPSDELQKQKQKAIENLIQDCENQLQRDTKMKQDSVIDNSQGGLLISNSGNMFTSNQNILQSQATFRHGFNTEKDFSIETLTKVFRCFMMYDYNRQFFFMFIRRGFPIDKTWSNERNKLEKEIMKKYLDPDDPKAKPQEPPLSFKYKGDFGVYQAKYDKAAKCYFILLSRFGVKEDFQKCLVGKIYDEIQKIKNYITLKYDSLEHKVKRNIEQLINNYEEEIIKYMDQNLVDQKLFEKKYQKLQQNAIQIQIYQEEKRSPLIEQQNQMKDALNIQQEYILDEEDIVPWMTELNEKNDKQELYQSKNNLQNNNMKKMKSL</sequence>
<dbReference type="OrthoDB" id="304777at2759"/>
<name>A0A8S1TXF6_9CILI</name>
<comment type="caution">
    <text evidence="1">The sequence shown here is derived from an EMBL/GenBank/DDBJ whole genome shotgun (WGS) entry which is preliminary data.</text>
</comment>
<dbReference type="Proteomes" id="UP000689195">
    <property type="component" value="Unassembled WGS sequence"/>
</dbReference>
<proteinExistence type="predicted"/>
<protein>
    <submittedName>
        <fullName evidence="1">Uncharacterized protein</fullName>
    </submittedName>
</protein>
<evidence type="ECO:0000313" key="1">
    <source>
        <dbReference type="EMBL" id="CAD8156870.1"/>
    </source>
</evidence>
<evidence type="ECO:0000313" key="2">
    <source>
        <dbReference type="Proteomes" id="UP000689195"/>
    </source>
</evidence>
<dbReference type="EMBL" id="CAJJDO010000029">
    <property type="protein sequence ID" value="CAD8156870.1"/>
    <property type="molecule type" value="Genomic_DNA"/>
</dbReference>
<organism evidence="1 2">
    <name type="scientific">Paramecium pentaurelia</name>
    <dbReference type="NCBI Taxonomy" id="43138"/>
    <lineage>
        <taxon>Eukaryota</taxon>
        <taxon>Sar</taxon>
        <taxon>Alveolata</taxon>
        <taxon>Ciliophora</taxon>
        <taxon>Intramacronucleata</taxon>
        <taxon>Oligohymenophorea</taxon>
        <taxon>Peniculida</taxon>
        <taxon>Parameciidae</taxon>
        <taxon>Paramecium</taxon>
    </lineage>
</organism>
<accession>A0A8S1TXF6</accession>